<proteinExistence type="predicted"/>
<sequence length="321" mass="37519">MKLSRPGSLSYDKDVTNLKRARTFAGSSSTEHLIHYKTGSSKLQQQNLEINHISRFDENQDIELKAFSKRKDDTISHRSSLKQSGLYPRYENVKSNHFNIPTTLDPRVDLEVNPYSAVTFKIEDNLKTITESVSVPSTEKVPNRETYTKVDLEVQPIKLLPYDAELDLTPLKGNFMSKAVPFFETLEFCPTSTDETGILLKILNHEFECCSKREEEQEFKANCCAEEEEDEIPWYKKATKTMLTFIDELLKSWQPVDKEEYNKRFPWDKFYDPELYYDYKVDELHELNFDMIASDDVGTISKTNSFHMKKSHNYVSKRRQL</sequence>
<name>A0A4T0X4Z6_9ASCO</name>
<keyword evidence="2" id="KW-1185">Reference proteome</keyword>
<protein>
    <submittedName>
        <fullName evidence="1">Uncharacterized protein</fullName>
    </submittedName>
</protein>
<accession>A0A4T0X4Z6</accession>
<organism evidence="1 2">
    <name type="scientific">Pichia inconspicua</name>
    <dbReference type="NCBI Taxonomy" id="52247"/>
    <lineage>
        <taxon>Eukaryota</taxon>
        <taxon>Fungi</taxon>
        <taxon>Dikarya</taxon>
        <taxon>Ascomycota</taxon>
        <taxon>Saccharomycotina</taxon>
        <taxon>Pichiomycetes</taxon>
        <taxon>Pichiales</taxon>
        <taxon>Pichiaceae</taxon>
        <taxon>Pichia</taxon>
    </lineage>
</organism>
<dbReference type="OrthoDB" id="3993369at2759"/>
<evidence type="ECO:0000313" key="1">
    <source>
        <dbReference type="EMBL" id="TID30333.1"/>
    </source>
</evidence>
<comment type="caution">
    <text evidence="1">The sequence shown here is derived from an EMBL/GenBank/DDBJ whole genome shotgun (WGS) entry which is preliminary data.</text>
</comment>
<dbReference type="EMBL" id="SELW01000155">
    <property type="protein sequence ID" value="TID30333.1"/>
    <property type="molecule type" value="Genomic_DNA"/>
</dbReference>
<evidence type="ECO:0000313" key="2">
    <source>
        <dbReference type="Proteomes" id="UP000307173"/>
    </source>
</evidence>
<reference evidence="1 2" key="1">
    <citation type="journal article" date="2019" name="Front. Genet.">
        <title>Whole-Genome Sequencing of the Opportunistic Yeast Pathogen Candida inconspicua Uncovers Its Hybrid Origin.</title>
        <authorList>
            <person name="Mixao V."/>
            <person name="Hansen A.P."/>
            <person name="Saus E."/>
            <person name="Boekhout T."/>
            <person name="Lass-Florl C."/>
            <person name="Gabaldon T."/>
        </authorList>
    </citation>
    <scope>NUCLEOTIDE SEQUENCE [LARGE SCALE GENOMIC DNA]</scope>
    <source>
        <strain evidence="1 2">CBS 180</strain>
    </source>
</reference>
<dbReference type="Proteomes" id="UP000307173">
    <property type="component" value="Unassembled WGS sequence"/>
</dbReference>
<dbReference type="AlphaFoldDB" id="A0A4T0X4Z6"/>
<gene>
    <name evidence="1" type="ORF">CANINC_001035</name>
</gene>